<keyword evidence="5 7" id="KW-1133">Transmembrane helix</keyword>
<reference evidence="11" key="1">
    <citation type="journal article" date="2019" name="Int. J. Syst. Evol. Microbiol.">
        <title>The Global Catalogue of Microorganisms (GCM) 10K type strain sequencing project: providing services to taxonomists for standard genome sequencing and annotation.</title>
        <authorList>
            <consortium name="The Broad Institute Genomics Platform"/>
            <consortium name="The Broad Institute Genome Sequencing Center for Infectious Disease"/>
            <person name="Wu L."/>
            <person name="Ma J."/>
        </authorList>
    </citation>
    <scope>NUCLEOTIDE SEQUENCE [LARGE SCALE GENOMIC DNA]</scope>
    <source>
        <strain evidence="11">CCM 8604</strain>
    </source>
</reference>
<dbReference type="SUPFAM" id="SSF161098">
    <property type="entry name" value="MetI-like"/>
    <property type="match status" value="1"/>
</dbReference>
<dbReference type="PROSITE" id="PS50928">
    <property type="entry name" value="ABC_TM1"/>
    <property type="match status" value="1"/>
</dbReference>
<feature type="transmembrane region" description="Helical" evidence="7">
    <location>
        <begin position="263"/>
        <end position="284"/>
    </location>
</feature>
<evidence type="ECO:0000256" key="2">
    <source>
        <dbReference type="ARBA" id="ARBA00022448"/>
    </source>
</evidence>
<keyword evidence="4 7" id="KW-0812">Transmembrane</keyword>
<feature type="transmembrane region" description="Helical" evidence="7">
    <location>
        <begin position="136"/>
        <end position="159"/>
    </location>
</feature>
<feature type="transmembrane region" description="Helical" evidence="7">
    <location>
        <begin position="49"/>
        <end position="67"/>
    </location>
</feature>
<keyword evidence="3" id="KW-1003">Cell membrane</keyword>
<keyword evidence="11" id="KW-1185">Reference proteome</keyword>
<dbReference type="RefSeq" id="WP_377938441.1">
    <property type="nucleotide sequence ID" value="NZ_JBHTHQ010000013.1"/>
</dbReference>
<proteinExistence type="inferred from homology"/>
<name>A0ABW2Y592_9BIFI</name>
<evidence type="ECO:0000256" key="3">
    <source>
        <dbReference type="ARBA" id="ARBA00022475"/>
    </source>
</evidence>
<feature type="transmembrane region" description="Helical" evidence="7">
    <location>
        <begin position="109"/>
        <end position="129"/>
    </location>
</feature>
<dbReference type="InterPro" id="IPR035906">
    <property type="entry name" value="MetI-like_sf"/>
</dbReference>
<keyword evidence="2 7" id="KW-0813">Transport</keyword>
<accession>A0ABW2Y592</accession>
<feature type="domain" description="ABC transmembrane type-1" evidence="9">
    <location>
        <begin position="102"/>
        <end position="282"/>
    </location>
</feature>
<gene>
    <name evidence="10" type="ORF">ACFQY8_03055</name>
</gene>
<evidence type="ECO:0000256" key="5">
    <source>
        <dbReference type="ARBA" id="ARBA00022989"/>
    </source>
</evidence>
<dbReference type="Pfam" id="PF00528">
    <property type="entry name" value="BPD_transp_1"/>
    <property type="match status" value="1"/>
</dbReference>
<dbReference type="PANTHER" id="PTHR30151:SF20">
    <property type="entry name" value="ABC TRANSPORTER PERMEASE PROTEIN HI_0355-RELATED"/>
    <property type="match status" value="1"/>
</dbReference>
<dbReference type="PANTHER" id="PTHR30151">
    <property type="entry name" value="ALKANE SULFONATE ABC TRANSPORTER-RELATED, MEMBRANE SUBUNIT"/>
    <property type="match status" value="1"/>
</dbReference>
<feature type="compositionally biased region" description="Polar residues" evidence="8">
    <location>
        <begin position="1"/>
        <end position="12"/>
    </location>
</feature>
<evidence type="ECO:0000313" key="10">
    <source>
        <dbReference type="EMBL" id="MFD0704729.1"/>
    </source>
</evidence>
<evidence type="ECO:0000313" key="11">
    <source>
        <dbReference type="Proteomes" id="UP001597036"/>
    </source>
</evidence>
<protein>
    <submittedName>
        <fullName evidence="10">ABC transporter permease</fullName>
    </submittedName>
</protein>
<dbReference type="CDD" id="cd06261">
    <property type="entry name" value="TM_PBP2"/>
    <property type="match status" value="1"/>
</dbReference>
<evidence type="ECO:0000259" key="9">
    <source>
        <dbReference type="PROSITE" id="PS50928"/>
    </source>
</evidence>
<evidence type="ECO:0000256" key="8">
    <source>
        <dbReference type="SAM" id="MobiDB-lite"/>
    </source>
</evidence>
<evidence type="ECO:0000256" key="4">
    <source>
        <dbReference type="ARBA" id="ARBA00022692"/>
    </source>
</evidence>
<dbReference type="InterPro" id="IPR000515">
    <property type="entry name" value="MetI-like"/>
</dbReference>
<keyword evidence="6 7" id="KW-0472">Membrane</keyword>
<evidence type="ECO:0000256" key="6">
    <source>
        <dbReference type="ARBA" id="ARBA00023136"/>
    </source>
</evidence>
<evidence type="ECO:0000256" key="1">
    <source>
        <dbReference type="ARBA" id="ARBA00004651"/>
    </source>
</evidence>
<comment type="subcellular location">
    <subcellularLocation>
        <location evidence="1 7">Cell membrane</location>
        <topology evidence="1 7">Multi-pass membrane protein</topology>
    </subcellularLocation>
</comment>
<dbReference type="EMBL" id="JBHTHQ010000013">
    <property type="protein sequence ID" value="MFD0704729.1"/>
    <property type="molecule type" value="Genomic_DNA"/>
</dbReference>
<dbReference type="Proteomes" id="UP001597036">
    <property type="component" value="Unassembled WGS sequence"/>
</dbReference>
<feature type="region of interest" description="Disordered" evidence="8">
    <location>
        <begin position="1"/>
        <end position="39"/>
    </location>
</feature>
<comment type="similarity">
    <text evidence="7">Belongs to the binding-protein-dependent transport system permease family.</text>
</comment>
<evidence type="ECO:0000256" key="7">
    <source>
        <dbReference type="RuleBase" id="RU363032"/>
    </source>
</evidence>
<comment type="caution">
    <text evidence="10">The sequence shown here is derived from an EMBL/GenBank/DDBJ whole genome shotgun (WGS) entry which is preliminary data.</text>
</comment>
<sequence length="299" mass="32569">MTTNKKLGNAQPSAVRGKRPSSKQLADERFSDARNTGTQGSRSKRIARVLSHILPTLIVVLLIGIAWEIHANNSSGTARIWSSPSRIVAAAHLNWDILMSNLGVTVSEGLWGFVLAIIIGITLGIVLYLSSVLNSAFMPLLTAAQTLPLISITPFFLWFFGFDQAGKIALVCVFSVFPIAIQTSRGLRAIPRYFVDVALTCGANRWWTLWHVQLRVAARQIFSGVRIAGTYIFATAATAEYMGSRHGIGIFLQSAYNTFQAPLVWAATIAIVVSTGIVMAIIVLTERIWLGNPADDNID</sequence>
<feature type="transmembrane region" description="Helical" evidence="7">
    <location>
        <begin position="221"/>
        <end position="242"/>
    </location>
</feature>
<organism evidence="10 11">
    <name type="scientific">Alloscardovia venturai</name>
    <dbReference type="NCBI Taxonomy" id="1769421"/>
    <lineage>
        <taxon>Bacteria</taxon>
        <taxon>Bacillati</taxon>
        <taxon>Actinomycetota</taxon>
        <taxon>Actinomycetes</taxon>
        <taxon>Bifidobacteriales</taxon>
        <taxon>Bifidobacteriaceae</taxon>
        <taxon>Alloscardovia</taxon>
    </lineage>
</organism>
<dbReference type="Gene3D" id="1.10.3720.10">
    <property type="entry name" value="MetI-like"/>
    <property type="match status" value="1"/>
</dbReference>
<feature type="transmembrane region" description="Helical" evidence="7">
    <location>
        <begin position="165"/>
        <end position="181"/>
    </location>
</feature>